<evidence type="ECO:0000313" key="2">
    <source>
        <dbReference type="Proteomes" id="UP001165422"/>
    </source>
</evidence>
<gene>
    <name evidence="1" type="ORF">LN736_18720</name>
</gene>
<sequence>MFYLSKDQKQIMDLLKQFGHLTISQIKDITGINDIDELIEPLMAKQVPYLKKEGDLLLYPTVDKINRDLLKALDAYSYIHKMFGASWCTVSKFPYILSFIEGNKFFDIALVKDGQESVIVPAMEKSNSMRIIIIVDDEKQIRKISIPGKKYKFFIDKTKKLI</sequence>
<keyword evidence="2" id="KW-1185">Reference proteome</keyword>
<dbReference type="InterPro" id="IPR043752">
    <property type="entry name" value="DUF5697"/>
</dbReference>
<dbReference type="EMBL" id="JAJJPB010000061">
    <property type="protein sequence ID" value="MCC9296866.1"/>
    <property type="molecule type" value="Genomic_DNA"/>
</dbReference>
<evidence type="ECO:0000313" key="1">
    <source>
        <dbReference type="EMBL" id="MCC9296866.1"/>
    </source>
</evidence>
<dbReference type="Pfam" id="PF18954">
    <property type="entry name" value="DUF5697"/>
    <property type="match status" value="1"/>
</dbReference>
<dbReference type="Proteomes" id="UP001165422">
    <property type="component" value="Unassembled WGS sequence"/>
</dbReference>
<proteinExistence type="predicted"/>
<organism evidence="1 2">
    <name type="scientific">Clostridium aromativorans</name>
    <dbReference type="NCBI Taxonomy" id="2836848"/>
    <lineage>
        <taxon>Bacteria</taxon>
        <taxon>Bacillati</taxon>
        <taxon>Bacillota</taxon>
        <taxon>Clostridia</taxon>
        <taxon>Eubacteriales</taxon>
        <taxon>Clostridiaceae</taxon>
        <taxon>Clostridium</taxon>
    </lineage>
</organism>
<protein>
    <submittedName>
        <fullName evidence="1">DUF5697 family protein</fullName>
    </submittedName>
</protein>
<accession>A0ABS8NB26</accession>
<reference evidence="1" key="1">
    <citation type="submission" date="2021-11" db="EMBL/GenBank/DDBJ databases">
        <authorList>
            <person name="Qingchun L."/>
            <person name="Dong Z."/>
            <person name="Zongwei Q."/>
            <person name="Jia Z."/>
            <person name="Duotao L."/>
        </authorList>
    </citation>
    <scope>NUCLEOTIDE SEQUENCE</scope>
    <source>
        <strain evidence="1">WLY-B-L2</strain>
    </source>
</reference>
<dbReference type="RefSeq" id="WP_179977693.1">
    <property type="nucleotide sequence ID" value="NZ_JAJJPB010000061.1"/>
</dbReference>
<name>A0ABS8NB26_9CLOT</name>
<comment type="caution">
    <text evidence="1">The sequence shown here is derived from an EMBL/GenBank/DDBJ whole genome shotgun (WGS) entry which is preliminary data.</text>
</comment>